<sequence>MAIADDNAFELPKLRSSFGFENDTEYLENDNVAVSHTANSGTIFLQSEFFDVKFCPYQPLDASPVFAAVSKKHVVICRLNQTSNDTTPCEVLSVIRDDDVEASACCCTWTKDPVTGAPYLCIGGVDAKVKIYDILSGKLYRCFTGHGGDVNDLVTSPVDPSIIASASGDTSVRVWSLDPVHSKRPCLVILAGEGHSWDLLSLAFHDTGRYILSAGHDQIINMWTLPDLPTEPITTPIRVHYPHFSTSAVHSGIIDCVAFYGDCILSRACHDNVIALWRIEGFSSKNPPPPQSIAPIAQTTVPTNYDEASRLTRSAFVPTISPQCPSQYTMLLQFHTPNCGPQFFMRFKLHFVPGQHPVLAFCNAGGNVFFWDLERLMAYREFMEALKDPARDKSKPLPHPSWMRPVTRRKAEGNKSRHGAVDKEASVAGQSDGARSTATEEIGEYNAETLETWASRYSQEDPHEPLKAHKTESSSANFVGRQAAWSPGGEWCVVVGSSNTALILQRWATKPTAKASGTAHNTPNPDH</sequence>
<name>A0ACC0QKC9_9HYPO</name>
<gene>
    <name evidence="1" type="ORF">NCS57_01241700</name>
</gene>
<keyword evidence="2" id="KW-1185">Reference proteome</keyword>
<protein>
    <submittedName>
        <fullName evidence="1">Uncharacterized protein</fullName>
    </submittedName>
</protein>
<proteinExistence type="predicted"/>
<evidence type="ECO:0000313" key="2">
    <source>
        <dbReference type="Proteomes" id="UP001065298"/>
    </source>
</evidence>
<dbReference type="Proteomes" id="UP001065298">
    <property type="component" value="Chromosome 10"/>
</dbReference>
<comment type="caution">
    <text evidence="1">The sequence shown here is derived from an EMBL/GenBank/DDBJ whole genome shotgun (WGS) entry which is preliminary data.</text>
</comment>
<dbReference type="EMBL" id="CM046512">
    <property type="protein sequence ID" value="KAI8654942.1"/>
    <property type="molecule type" value="Genomic_DNA"/>
</dbReference>
<accession>A0ACC0QKC9</accession>
<reference evidence="1" key="1">
    <citation type="submission" date="2022-06" db="EMBL/GenBank/DDBJ databases">
        <title>Fusarium solani species complex genomes reveal bases of compartmentalisation and animal pathogenesis.</title>
        <authorList>
            <person name="Tsai I.J."/>
        </authorList>
    </citation>
    <scope>NUCLEOTIDE SEQUENCE</scope>
    <source>
        <strain evidence="1">Fu6.1</strain>
    </source>
</reference>
<evidence type="ECO:0000313" key="1">
    <source>
        <dbReference type="EMBL" id="KAI8654942.1"/>
    </source>
</evidence>
<organism evidence="1 2">
    <name type="scientific">Fusarium keratoplasticum</name>
    <dbReference type="NCBI Taxonomy" id="1328300"/>
    <lineage>
        <taxon>Eukaryota</taxon>
        <taxon>Fungi</taxon>
        <taxon>Dikarya</taxon>
        <taxon>Ascomycota</taxon>
        <taxon>Pezizomycotina</taxon>
        <taxon>Sordariomycetes</taxon>
        <taxon>Hypocreomycetidae</taxon>
        <taxon>Hypocreales</taxon>
        <taxon>Nectriaceae</taxon>
        <taxon>Fusarium</taxon>
        <taxon>Fusarium solani species complex</taxon>
    </lineage>
</organism>